<name>A0ABM9P5T8_9FLAO</name>
<keyword evidence="3" id="KW-1185">Reference proteome</keyword>
<proteinExistence type="predicted"/>
<dbReference type="EMBL" id="CAXIXY010000007">
    <property type="protein sequence ID" value="CAL2092970.1"/>
    <property type="molecule type" value="Genomic_DNA"/>
</dbReference>
<protein>
    <submittedName>
        <fullName evidence="2">Uncharacterized protein</fullName>
    </submittedName>
</protein>
<comment type="caution">
    <text evidence="2">The sequence shown here is derived from an EMBL/GenBank/DDBJ whole genome shotgun (WGS) entry which is preliminary data.</text>
</comment>
<feature type="coiled-coil region" evidence="1">
    <location>
        <begin position="27"/>
        <end position="73"/>
    </location>
</feature>
<sequence>MKNLIKYIKSLDFEYAISYSGLRGEKFTKLEEENKKKINRLEKEIESSRLTEKSELTEEIEDLKKEVDIYNSRIITNKGISHKSTLQIHKFRKDDKEIHEIFEILNSKFEEQHFWMCPPIFRDAIVFYSEDGEIKGILQMCFSCSWIKNENEEDFQVDYKIFPRLMNLLIQLGHNIENE</sequence>
<evidence type="ECO:0000313" key="2">
    <source>
        <dbReference type="EMBL" id="CAL2092970.1"/>
    </source>
</evidence>
<accession>A0ABM9P5T8</accession>
<keyword evidence="1" id="KW-0175">Coiled coil</keyword>
<gene>
    <name evidence="2" type="ORF">T190607A01A_50109</name>
</gene>
<evidence type="ECO:0000256" key="1">
    <source>
        <dbReference type="SAM" id="Coils"/>
    </source>
</evidence>
<organism evidence="2 3">
    <name type="scientific">Tenacibaculum platacis</name>
    <dbReference type="NCBI Taxonomy" id="3137852"/>
    <lineage>
        <taxon>Bacteria</taxon>
        <taxon>Pseudomonadati</taxon>
        <taxon>Bacteroidota</taxon>
        <taxon>Flavobacteriia</taxon>
        <taxon>Flavobacteriales</taxon>
        <taxon>Flavobacteriaceae</taxon>
        <taxon>Tenacibaculum</taxon>
    </lineage>
</organism>
<evidence type="ECO:0000313" key="3">
    <source>
        <dbReference type="Proteomes" id="UP001497416"/>
    </source>
</evidence>
<dbReference type="RefSeq" id="WP_348713489.1">
    <property type="nucleotide sequence ID" value="NZ_CAXIXY010000007.1"/>
</dbReference>
<dbReference type="Proteomes" id="UP001497416">
    <property type="component" value="Unassembled WGS sequence"/>
</dbReference>
<reference evidence="2 3" key="1">
    <citation type="submission" date="2024-05" db="EMBL/GenBank/DDBJ databases">
        <authorList>
            <person name="Duchaud E."/>
        </authorList>
    </citation>
    <scope>NUCLEOTIDE SEQUENCE [LARGE SCALE GENOMIC DNA]</scope>
    <source>
        <strain evidence="2">Ena-SAMPLE-TAB-13-05-2024-13:56:06:370-140302</strain>
    </source>
</reference>